<name>A0A1K1SXV5_9PSEU</name>
<dbReference type="EMBL" id="FPJG01000006">
    <property type="protein sequence ID" value="SFW89201.1"/>
    <property type="molecule type" value="Genomic_DNA"/>
</dbReference>
<dbReference type="GO" id="GO:0016874">
    <property type="term" value="F:ligase activity"/>
    <property type="evidence" value="ECO:0007669"/>
    <property type="project" value="UniProtKB-KW"/>
</dbReference>
<dbReference type="Gene3D" id="3.90.920.10">
    <property type="entry name" value="DNA primase, PRIM domain"/>
    <property type="match status" value="1"/>
</dbReference>
<dbReference type="Proteomes" id="UP000182740">
    <property type="component" value="Unassembled WGS sequence"/>
</dbReference>
<gene>
    <name evidence="3" type="ORF">SAMN04489730_7175</name>
</gene>
<evidence type="ECO:0000259" key="2">
    <source>
        <dbReference type="Pfam" id="PF21686"/>
    </source>
</evidence>
<dbReference type="STRING" id="546364.SAMN04489730_7175"/>
<dbReference type="PANTHER" id="PTHR42705">
    <property type="entry name" value="BIFUNCTIONAL NON-HOMOLOGOUS END JOINING PROTEIN LIGD"/>
    <property type="match status" value="1"/>
</dbReference>
<dbReference type="InterPro" id="IPR052171">
    <property type="entry name" value="NHEJ_LigD"/>
</dbReference>
<proteinExistence type="predicted"/>
<dbReference type="CDD" id="cd04865">
    <property type="entry name" value="LigD_Pol_like_2"/>
    <property type="match status" value="1"/>
</dbReference>
<feature type="compositionally biased region" description="Low complexity" evidence="1">
    <location>
        <begin position="359"/>
        <end position="379"/>
    </location>
</feature>
<dbReference type="PANTHER" id="PTHR42705:SF3">
    <property type="entry name" value="ATP-DEPENDENT DNA LIGASE"/>
    <property type="match status" value="1"/>
</dbReference>
<evidence type="ECO:0000313" key="3">
    <source>
        <dbReference type="EMBL" id="SFW89201.1"/>
    </source>
</evidence>
<organism evidence="3 4">
    <name type="scientific">Amycolatopsis australiensis</name>
    <dbReference type="NCBI Taxonomy" id="546364"/>
    <lineage>
        <taxon>Bacteria</taxon>
        <taxon>Bacillati</taxon>
        <taxon>Actinomycetota</taxon>
        <taxon>Actinomycetes</taxon>
        <taxon>Pseudonocardiales</taxon>
        <taxon>Pseudonocardiaceae</taxon>
        <taxon>Amycolatopsis</taxon>
    </lineage>
</organism>
<evidence type="ECO:0000256" key="1">
    <source>
        <dbReference type="SAM" id="MobiDB-lite"/>
    </source>
</evidence>
<protein>
    <submittedName>
        <fullName evidence="3">DNA ligase D, polymerase domain-containing protein</fullName>
    </submittedName>
</protein>
<evidence type="ECO:0000313" key="4">
    <source>
        <dbReference type="Proteomes" id="UP000182740"/>
    </source>
</evidence>
<keyword evidence="4" id="KW-1185">Reference proteome</keyword>
<feature type="compositionally biased region" description="Low complexity" evidence="1">
    <location>
        <begin position="322"/>
        <end position="333"/>
    </location>
</feature>
<reference evidence="4" key="1">
    <citation type="submission" date="2016-11" db="EMBL/GenBank/DDBJ databases">
        <authorList>
            <person name="Varghese N."/>
            <person name="Submissions S."/>
        </authorList>
    </citation>
    <scope>NUCLEOTIDE SEQUENCE [LARGE SCALE GENOMIC DNA]</scope>
    <source>
        <strain evidence="4">DSM 44671</strain>
    </source>
</reference>
<accession>A0A1K1SXV5</accession>
<feature type="region of interest" description="Disordered" evidence="1">
    <location>
        <begin position="310"/>
        <end position="389"/>
    </location>
</feature>
<keyword evidence="3" id="KW-0436">Ligase</keyword>
<dbReference type="Pfam" id="PF21686">
    <property type="entry name" value="LigD_Prim-Pol"/>
    <property type="match status" value="1"/>
</dbReference>
<sequence length="389" mass="42338">MPKHGDPVEYEVGGRTVRVSSPDKVYFPQRGITKRQVVEHYITVGAPLLRAIGERPTTLKRYVDGVEGEWFYAKRVPKGAPAWVETAEITFPSGRTAAEVCPTEPAVFAWAANLGTFDFHPWPVRRPDVDHPDELRIDVDPPDRAGFADAVEVALVVREVLADAGLTGYPKTSGGRGVHVLVRIRPDWDFVQVRHAVIALGREVGRRIPDKATIAWWKEERGGRVFLDYNQAARDRTVASSWSVRGTPRATVSTPLTWDLLPEVDADDFDVLTIPAFLASHGDLHAGMDAEAFGLETALEWYERDLRDQGLGDMPYPPDYPKMPGSPSGSSRARPGRTESGPRPAAAGGRRAGGGGHGRVAADSAVGGDPRPAADGPGVTPRHRKSDPM</sequence>
<dbReference type="AlphaFoldDB" id="A0A1K1SXV5"/>
<feature type="domain" description="DNA ligase D polymerase" evidence="2">
    <location>
        <begin position="33"/>
        <end position="285"/>
    </location>
</feature>
<dbReference type="InterPro" id="IPR014145">
    <property type="entry name" value="LigD_pol_dom"/>
</dbReference>